<dbReference type="InterPro" id="IPR027417">
    <property type="entry name" value="P-loop_NTPase"/>
</dbReference>
<evidence type="ECO:0000313" key="3">
    <source>
        <dbReference type="EMBL" id="EFK54220.1"/>
    </source>
</evidence>
<keyword evidence="1" id="KW-0175">Coiled coil</keyword>
<reference evidence="3" key="1">
    <citation type="submission" date="2010-06" db="EMBL/GenBank/DDBJ databases">
        <authorList>
            <person name="Muzny D."/>
            <person name="Qin X."/>
            <person name="Buhay C."/>
            <person name="Dugan-Rocha S."/>
            <person name="Ding Y."/>
            <person name="Chen G."/>
            <person name="Hawes A."/>
            <person name="Holder M."/>
            <person name="Jhangiani S."/>
            <person name="Johnson A."/>
            <person name="Khan Z."/>
            <person name="Li Z."/>
            <person name="Liu W."/>
            <person name="Liu X."/>
            <person name="Perez L."/>
            <person name="Shen H."/>
            <person name="Wang Q."/>
            <person name="Watt J."/>
            <person name="Xi L."/>
            <person name="Xin Y."/>
            <person name="Zhou J."/>
            <person name="Deng J."/>
            <person name="Jiang H."/>
            <person name="Liu Y."/>
            <person name="Qu J."/>
            <person name="Song X.-Z."/>
            <person name="Zhang L."/>
            <person name="Villasana D."/>
            <person name="Johnson A."/>
            <person name="Liu J."/>
            <person name="Liyanage D."/>
            <person name="Lorensuhewa L."/>
            <person name="Robinson T."/>
            <person name="Song A."/>
            <person name="Song B.-B."/>
            <person name="Dinh H."/>
            <person name="Thornton R."/>
            <person name="Coyle M."/>
            <person name="Francisco L."/>
            <person name="Jackson L."/>
            <person name="Javaid M."/>
            <person name="Korchina V."/>
            <person name="Kovar C."/>
            <person name="Mata R."/>
            <person name="Mathew T."/>
            <person name="Ngo R."/>
            <person name="Nguyen L."/>
            <person name="Nguyen N."/>
            <person name="Okwuonu G."/>
            <person name="Ongeri F."/>
            <person name="Pham C."/>
            <person name="Simmons D."/>
            <person name="Wilczek-Boney K."/>
            <person name="Hale W."/>
            <person name="Jakkamsetti A."/>
            <person name="Pham P."/>
            <person name="Ruth R."/>
            <person name="San Lucas F."/>
            <person name="Warren J."/>
            <person name="Zhang J."/>
            <person name="Zhao Z."/>
            <person name="Zhou C."/>
            <person name="Zhu D."/>
            <person name="Lee S."/>
            <person name="Bess C."/>
            <person name="Blankenburg K."/>
            <person name="Forbes L."/>
            <person name="Fu Q."/>
            <person name="Gubbala S."/>
            <person name="Hirani K."/>
            <person name="Jayaseelan J.C."/>
            <person name="Lara F."/>
            <person name="Munidasa M."/>
            <person name="Palculict T."/>
            <person name="Patil S."/>
            <person name="Pu L.-L."/>
            <person name="Saada N."/>
            <person name="Tang L."/>
            <person name="Weissenberger G."/>
            <person name="Zhu Y."/>
            <person name="Hemphill L."/>
            <person name="Shang Y."/>
            <person name="Youmans B."/>
            <person name="Ayvaz T."/>
            <person name="Ross M."/>
            <person name="Santibanez J."/>
            <person name="Aqrawi P."/>
            <person name="Gross S."/>
            <person name="Joshi V."/>
            <person name="Fowler G."/>
            <person name="Nazareth L."/>
            <person name="Reid J."/>
            <person name="Worley K."/>
            <person name="Petrosino J."/>
            <person name="Highlander S."/>
            <person name="Gibbs R."/>
        </authorList>
    </citation>
    <scope>NUCLEOTIDE SEQUENCE [LARGE SCALE GENOMIC DNA]</scope>
    <source>
        <strain evidence="3">ATCC 33030</strain>
    </source>
</reference>
<protein>
    <recommendedName>
        <fullName evidence="2">Rad50/SbcC-type AAA domain-containing protein</fullName>
    </recommendedName>
</protein>
<dbReference type="RefSeq" id="WP_005290657.1">
    <property type="nucleotide sequence ID" value="NZ_CM000961.1"/>
</dbReference>
<dbReference type="InterPro" id="IPR038729">
    <property type="entry name" value="Rad50/SbcC_AAA"/>
</dbReference>
<feature type="coiled-coil region" evidence="1">
    <location>
        <begin position="690"/>
        <end position="720"/>
    </location>
</feature>
<comment type="caution">
    <text evidence="3">The sequence shown here is derived from an EMBL/GenBank/DDBJ whole genome shotgun (WGS) entry which is preliminary data.</text>
</comment>
<feature type="domain" description="Rad50/SbcC-type AAA" evidence="2">
    <location>
        <begin position="5"/>
        <end position="289"/>
    </location>
</feature>
<dbReference type="eggNOG" id="COG0419">
    <property type="taxonomic scope" value="Bacteria"/>
</dbReference>
<evidence type="ECO:0000256" key="1">
    <source>
        <dbReference type="SAM" id="Coils"/>
    </source>
</evidence>
<dbReference type="Gene3D" id="3.40.50.300">
    <property type="entry name" value="P-loop containing nucleotide triphosphate hydrolases"/>
    <property type="match status" value="2"/>
</dbReference>
<sequence length="881" mass="95636">MRIHSLIIDNVRAVEHLELTDIPDTGVILIHGDNEAGKSTILDALDAVLNIKHTSTKIRKLNPVGRDELPEVRLNATVGPYTFEIYKRFAKGAKGKAELKIFSPRPENLTGEQAHNRLNEILANHVDQQLMDTLFLRQGSLPDAIEAAGIPTFTRALGTSQGAGGQSAQEAEDSGLMRRVEEEYLRYFTKSGKPTKDLKESETAVEAAEQKVTAAEQSMRAYETAVDAYAQHGADMAAIEAELPEAEQALSRRAAEAEAARELAATLAAAQDKADRAEKDLTRANDDIESRQAVIAGVEHAEAALNTLKEQHEPAREKADAERKALAEAEKAHEQARAHAVTARDNLGSAEQALAAANARARVEELNGVVTRLDAVEKEIARLVKAQPERRVTDADVRALEDATSTLTVQRRIVESTAARLDIAGPAGAAFTVNGDEVSCGGTDSIALFDGTEIRISDITLTFRAAAGTETATTDLDNAEADVNRLLATIGCEDLDGARRLRDEHRELAAALEAARSRRADILRGAEADELREELTRLREAVATHDGEIPPVNEAQEALDAARRADAEARDTVADLDAKMTPLRAKPHTLALTELETRIEVQRGNVEAARAQLAAAREKLSDEQLATNRDTATAAQTAAAAEANELKKQVELVDPEHAEERLQGERNRLDNLNRRHRHAHESRLQLLSTVNSADGEAENLDRARAELETATVRRDALHRKANAAKLLRDTMVFHRDSARAKYAAPFAQALQRHASRVFGPGTEFTLDDQLRVQARTVDGTTVDLSELSGGAKEQMALLTRFAIADLVAAGEQGTTPVPVVIDDALGATDPKRLESMNAVFTKAGETAQVFVLTCFPHRFDRVSAAKTASIQELKRFAKGNS</sequence>
<evidence type="ECO:0000313" key="4">
    <source>
        <dbReference type="Proteomes" id="UP000004208"/>
    </source>
</evidence>
<name>D7WDI9_9CORY</name>
<dbReference type="OrthoDB" id="3177877at2"/>
<gene>
    <name evidence="3" type="ORF">HMPREF0291_11877</name>
</gene>
<keyword evidence="4" id="KW-1185">Reference proteome</keyword>
<dbReference type="Proteomes" id="UP000004208">
    <property type="component" value="Unassembled WGS sequence"/>
</dbReference>
<dbReference type="HOGENOM" id="CLU_015046_1_0_11"/>
<dbReference type="EMBL" id="ACLJ02000003">
    <property type="protein sequence ID" value="EFK54220.1"/>
    <property type="molecule type" value="Genomic_DNA"/>
</dbReference>
<feature type="coiled-coil region" evidence="1">
    <location>
        <begin position="495"/>
        <end position="626"/>
    </location>
</feature>
<dbReference type="PANTHER" id="PTHR41259">
    <property type="entry name" value="DOUBLE-STRAND BREAK REPAIR RAD50 ATPASE, PUTATIVE-RELATED"/>
    <property type="match status" value="1"/>
</dbReference>
<feature type="coiled-coil region" evidence="1">
    <location>
        <begin position="198"/>
        <end position="225"/>
    </location>
</feature>
<accession>D7WDI9</accession>
<dbReference type="STRING" id="585529.HMPREF0291_11877"/>
<proteinExistence type="predicted"/>
<dbReference type="GO" id="GO:0006302">
    <property type="term" value="P:double-strand break repair"/>
    <property type="evidence" value="ECO:0007669"/>
    <property type="project" value="InterPro"/>
</dbReference>
<organism evidence="3 4">
    <name type="scientific">Corynebacterium genitalium ATCC 33030</name>
    <dbReference type="NCBI Taxonomy" id="585529"/>
    <lineage>
        <taxon>Bacteria</taxon>
        <taxon>Bacillati</taxon>
        <taxon>Actinomycetota</taxon>
        <taxon>Actinomycetes</taxon>
        <taxon>Mycobacteriales</taxon>
        <taxon>Corynebacteriaceae</taxon>
        <taxon>Corynebacterium</taxon>
    </lineage>
</organism>
<dbReference type="Pfam" id="PF13476">
    <property type="entry name" value="AAA_23"/>
    <property type="match status" value="1"/>
</dbReference>
<dbReference type="PANTHER" id="PTHR41259:SF1">
    <property type="entry name" value="DOUBLE-STRAND BREAK REPAIR RAD50 ATPASE, PUTATIVE-RELATED"/>
    <property type="match status" value="1"/>
</dbReference>
<feature type="coiled-coil region" evidence="1">
    <location>
        <begin position="260"/>
        <end position="346"/>
    </location>
</feature>
<dbReference type="AlphaFoldDB" id="D7WDI9"/>
<dbReference type="GO" id="GO:0016887">
    <property type="term" value="F:ATP hydrolysis activity"/>
    <property type="evidence" value="ECO:0007669"/>
    <property type="project" value="InterPro"/>
</dbReference>
<dbReference type="SUPFAM" id="SSF52540">
    <property type="entry name" value="P-loop containing nucleoside triphosphate hydrolases"/>
    <property type="match status" value="1"/>
</dbReference>
<evidence type="ECO:0000259" key="2">
    <source>
        <dbReference type="Pfam" id="PF13476"/>
    </source>
</evidence>